<reference evidence="1" key="1">
    <citation type="submission" date="2020-05" db="EMBL/GenBank/DDBJ databases">
        <title>Complete genome sequence of Bradyrhizobium diazoefficiens XF2 isolated from soybean nodule.</title>
        <authorList>
            <person name="Noda R."/>
            <person name="Kakizaki K."/>
            <person name="Minamisawa K."/>
        </authorList>
    </citation>
    <scope>NUCLEOTIDE SEQUENCE</scope>
    <source>
        <strain evidence="1">XF2</strain>
    </source>
</reference>
<dbReference type="AlphaFoldDB" id="A0A810B4F8"/>
<dbReference type="PANTHER" id="PTHR38733:SF1">
    <property type="entry name" value="TYPE IV METHYL-DIRECTED RESTRICTION ENZYME ECOKMCRBC"/>
    <property type="match status" value="1"/>
</dbReference>
<name>A0A810B4F8_9BRAD</name>
<dbReference type="EMBL" id="AP023092">
    <property type="protein sequence ID" value="BCE27565.1"/>
    <property type="molecule type" value="Genomic_DNA"/>
</dbReference>
<reference evidence="2" key="2">
    <citation type="submission" date="2020-05" db="EMBL/GenBank/DDBJ databases">
        <title>Complete genome sequence of Bradyrhizobium diazoefficiens XF8 isolated from soybean nodule.</title>
        <authorList>
            <person name="Noda R."/>
            <person name="Kakizaki K."/>
            <person name="Minamisawa K."/>
        </authorList>
    </citation>
    <scope>NUCLEOTIDE SEQUENCE</scope>
    <source>
        <strain evidence="2">XF8</strain>
    </source>
</reference>
<dbReference type="RefSeq" id="WP_110115902.1">
    <property type="nucleotide sequence ID" value="NZ_CP029603.2"/>
</dbReference>
<dbReference type="EMBL" id="AP023098">
    <property type="protein sequence ID" value="BCE79934.1"/>
    <property type="molecule type" value="Genomic_DNA"/>
</dbReference>
<reference evidence="3" key="3">
    <citation type="submission" date="2020-05" db="EMBL/GenBank/DDBJ databases">
        <title>Complete genome sequence of Bradyrhizobium diazoefficiens XF9 isolated from soybean nodule.</title>
        <authorList>
            <person name="Noda R."/>
            <person name="Kakizaki K."/>
            <person name="Minamisawa K."/>
        </authorList>
    </citation>
    <scope>NUCLEOTIDE SEQUENCE</scope>
    <source>
        <strain evidence="3">XF9</strain>
    </source>
</reference>
<protein>
    <submittedName>
        <fullName evidence="2">IQ calmodulin-binding- domain protein</fullName>
    </submittedName>
</protein>
<evidence type="ECO:0000313" key="3">
    <source>
        <dbReference type="EMBL" id="BCE79934.1"/>
    </source>
</evidence>
<organism evidence="2">
    <name type="scientific">Bradyrhizobium diazoefficiens</name>
    <dbReference type="NCBI Taxonomy" id="1355477"/>
    <lineage>
        <taxon>Bacteria</taxon>
        <taxon>Pseudomonadati</taxon>
        <taxon>Pseudomonadota</taxon>
        <taxon>Alphaproteobacteria</taxon>
        <taxon>Hyphomicrobiales</taxon>
        <taxon>Nitrobacteraceae</taxon>
        <taxon>Bradyrhizobium</taxon>
    </lineage>
</organism>
<dbReference type="PANTHER" id="PTHR38733">
    <property type="entry name" value="PROTEIN MCRC"/>
    <property type="match status" value="1"/>
</dbReference>
<evidence type="ECO:0000313" key="1">
    <source>
        <dbReference type="EMBL" id="BCE27565.1"/>
    </source>
</evidence>
<gene>
    <name evidence="1" type="ORF">XF2B_13340</name>
    <name evidence="2" type="ORF">XF8B_13630</name>
    <name evidence="3" type="ORF">XF9B_13550</name>
</gene>
<sequence length="441" mass="49317">MISRTILEWQSLRYGPGDDCIPEWAADRIASVARKSPLGGEGGARVLSHGRKEIRAGQVVGVIAAEDCALEILPKIDFAGVSESGAVNKQIRTQLVHMLAVVLDLDIDAGNITDLGWQRENILEILIRLFASKLTDLVRQGMPRRYLESEEDLLSLRGRLNVTRQFTTFAATPQKLACQFDALSPDISLNQIMKAAVRRLASVSASTENQRLLRELAFIYADISPVRVPALRWDDLVLDRTNSRWRELVRLAKLLLGDRFQTTSAGSGRGFSLLFEMNTLFEEYVARMLKRALAGSGLNVHAQGGRRYCLQDMNTQTQQFLTKPDLMLKRNGSTELIIDTKWKRLHRRIDDPKQGVSQADVYQMMAYGRVYQCPRLMLLYPHHDALGRAEGIATRHSINGSDGMLGVATIDVSTSSDILERLRELSRFRLSSPVEPGTEVG</sequence>
<evidence type="ECO:0000313" key="2">
    <source>
        <dbReference type="EMBL" id="BCE71252.1"/>
    </source>
</evidence>
<dbReference type="EMBL" id="AP023097">
    <property type="protein sequence ID" value="BCE71252.1"/>
    <property type="molecule type" value="Genomic_DNA"/>
</dbReference>
<dbReference type="InterPro" id="IPR019292">
    <property type="entry name" value="McrC"/>
</dbReference>
<dbReference type="Pfam" id="PF10117">
    <property type="entry name" value="McrBC"/>
    <property type="match status" value="1"/>
</dbReference>
<accession>A0A810B4F8</accession>
<proteinExistence type="predicted"/>